<protein>
    <submittedName>
        <fullName evidence="1">Uncharacterized protein</fullName>
    </submittedName>
</protein>
<evidence type="ECO:0000313" key="2">
    <source>
        <dbReference type="Proteomes" id="UP001176941"/>
    </source>
</evidence>
<name>A0ABN8Y6H9_RANTA</name>
<keyword evidence="2" id="KW-1185">Reference proteome</keyword>
<dbReference type="Proteomes" id="UP001176941">
    <property type="component" value="Chromosome 13"/>
</dbReference>
<sequence length="96" mass="10716">MAGLLCRPQLLWLPQQLIPKSSEDITDSFHALGDLRETRATSTSKLHMHLARDAQKQRTWRELPQPESRSVMLTIAVGRTAAVSLLPSKPQAKCLS</sequence>
<accession>A0ABN8Y6H9</accession>
<proteinExistence type="predicted"/>
<gene>
    <name evidence="1" type="ORF">MRATA1EN1_LOCUS5013</name>
</gene>
<organism evidence="1 2">
    <name type="scientific">Rangifer tarandus platyrhynchus</name>
    <name type="common">Svalbard reindeer</name>
    <dbReference type="NCBI Taxonomy" id="3082113"/>
    <lineage>
        <taxon>Eukaryota</taxon>
        <taxon>Metazoa</taxon>
        <taxon>Chordata</taxon>
        <taxon>Craniata</taxon>
        <taxon>Vertebrata</taxon>
        <taxon>Euteleostomi</taxon>
        <taxon>Mammalia</taxon>
        <taxon>Eutheria</taxon>
        <taxon>Laurasiatheria</taxon>
        <taxon>Artiodactyla</taxon>
        <taxon>Ruminantia</taxon>
        <taxon>Pecora</taxon>
        <taxon>Cervidae</taxon>
        <taxon>Odocoileinae</taxon>
        <taxon>Rangifer</taxon>
    </lineage>
</organism>
<evidence type="ECO:0000313" key="1">
    <source>
        <dbReference type="EMBL" id="CAI9156051.1"/>
    </source>
</evidence>
<reference evidence="1" key="1">
    <citation type="submission" date="2023-04" db="EMBL/GenBank/DDBJ databases">
        <authorList>
            <consortium name="ELIXIR-Norway"/>
        </authorList>
    </citation>
    <scope>NUCLEOTIDE SEQUENCE [LARGE SCALE GENOMIC DNA]</scope>
</reference>
<dbReference type="EMBL" id="OX459949">
    <property type="protein sequence ID" value="CAI9156051.1"/>
    <property type="molecule type" value="Genomic_DNA"/>
</dbReference>